<gene>
    <name evidence="1" type="primary">ORF109_3</name>
    <name evidence="1" type="ORF">HusqMp45</name>
</gene>
<dbReference type="GeneID" id="12354384"/>
<accession>H9M846</accession>
<keyword evidence="1" id="KW-0496">Mitochondrion</keyword>
<dbReference type="RefSeq" id="YP_006234287.1">
    <property type="nucleotide sequence ID" value="NC_017755.1"/>
</dbReference>
<proteinExistence type="predicted"/>
<dbReference type="AlphaFoldDB" id="H9M846"/>
<evidence type="ECO:0000313" key="1">
    <source>
        <dbReference type="EMBL" id="AEV55753.1"/>
    </source>
</evidence>
<geneLocation type="mitochondrion" evidence="1"/>
<sequence>MIKGIIESERKNIGLVESEYKAFPDFKERHQRAVNIVTALQQTDIILDLRNLANTVYKLTKDDFFLHGPSGHSYIYGYFKGVPLCLFILPPVVRNYPSCFSILTIPREP</sequence>
<organism evidence="1">
    <name type="scientific">Phlegmariurus squarrosus</name>
    <name type="common">Rock tassel fern</name>
    <name type="synonym">Lycopodium squarrosum</name>
    <dbReference type="NCBI Taxonomy" id="73615"/>
    <lineage>
        <taxon>Eukaryota</taxon>
        <taxon>Viridiplantae</taxon>
        <taxon>Streptophyta</taxon>
        <taxon>Embryophyta</taxon>
        <taxon>Tracheophyta</taxon>
        <taxon>Lycopodiopsida</taxon>
        <taxon>Lycopodiales</taxon>
        <taxon>Lycopodiaceae</taxon>
        <taxon>Huperzioideae</taxon>
        <taxon>Phlegmariurus</taxon>
    </lineage>
</organism>
<reference evidence="1" key="1">
    <citation type="journal article" date="2012" name="PLoS ONE">
        <title>The Mitochondrial Genome of the Lycophyte Huperzia squarrosa: The Most Archaic Form in Vascular Plants.</title>
        <authorList>
            <person name="Liu Y."/>
            <person name="Wang B."/>
            <person name="Cui P."/>
            <person name="Li L."/>
            <person name="Xue J.Y."/>
            <person name="Yu J."/>
            <person name="Qiu Y.L."/>
        </authorList>
    </citation>
    <scope>NUCLEOTIDE SEQUENCE</scope>
</reference>
<name>H9M846_PHLSQ</name>
<protein>
    <submittedName>
        <fullName evidence="1">Uncharacterized protein</fullName>
    </submittedName>
</protein>
<dbReference type="EMBL" id="JQ002659">
    <property type="protein sequence ID" value="AEV55753.1"/>
    <property type="molecule type" value="Genomic_DNA"/>
</dbReference>